<dbReference type="CDD" id="cd02440">
    <property type="entry name" value="AdoMet_MTases"/>
    <property type="match status" value="1"/>
</dbReference>
<dbReference type="GO" id="GO:0008173">
    <property type="term" value="F:RNA methyltransferase activity"/>
    <property type="evidence" value="ECO:0007669"/>
    <property type="project" value="InterPro"/>
</dbReference>
<dbReference type="Gene3D" id="3.40.50.150">
    <property type="entry name" value="Vaccinia Virus protein VP39"/>
    <property type="match status" value="1"/>
</dbReference>
<dbReference type="EMBL" id="JBBPFD010000022">
    <property type="protein sequence ID" value="KAK7881748.1"/>
    <property type="molecule type" value="Genomic_DNA"/>
</dbReference>
<dbReference type="InterPro" id="IPR029063">
    <property type="entry name" value="SAM-dependent_MTases_sf"/>
</dbReference>
<feature type="binding site" evidence="6">
    <location>
        <position position="308"/>
    </location>
    <ligand>
        <name>S-adenosyl-L-methionine</name>
        <dbReference type="ChEBI" id="CHEBI:59789"/>
    </ligand>
</feature>
<dbReference type="PANTHER" id="PTHR22807:SF34">
    <property type="entry name" value="TRNA (CYTOSINE(72)-C(5))-METHYLTRANSFERASE NSUN6"/>
    <property type="match status" value="1"/>
</dbReference>
<feature type="active site" description="Nucleophile" evidence="6">
    <location>
        <position position="358"/>
    </location>
</feature>
<evidence type="ECO:0000313" key="9">
    <source>
        <dbReference type="Proteomes" id="UP001460270"/>
    </source>
</evidence>
<dbReference type="SUPFAM" id="SSF53335">
    <property type="entry name" value="S-adenosyl-L-methionine-dependent methyltransferases"/>
    <property type="match status" value="1"/>
</dbReference>
<keyword evidence="3 6" id="KW-0808">Transferase</keyword>
<dbReference type="GO" id="GO:0001510">
    <property type="term" value="P:RNA methylation"/>
    <property type="evidence" value="ECO:0007669"/>
    <property type="project" value="InterPro"/>
</dbReference>
<dbReference type="PROSITE" id="PS50890">
    <property type="entry name" value="PUA"/>
    <property type="match status" value="1"/>
</dbReference>
<evidence type="ECO:0000256" key="2">
    <source>
        <dbReference type="ARBA" id="ARBA00022603"/>
    </source>
</evidence>
<gene>
    <name evidence="8" type="ORF">WMY93_030157</name>
</gene>
<evidence type="ECO:0000256" key="3">
    <source>
        <dbReference type="ARBA" id="ARBA00022679"/>
    </source>
</evidence>
<feature type="domain" description="SAM-dependent MTase RsmB/NOP-type" evidence="7">
    <location>
        <begin position="125"/>
        <end position="387"/>
    </location>
</feature>
<evidence type="ECO:0000256" key="4">
    <source>
        <dbReference type="ARBA" id="ARBA00022691"/>
    </source>
</evidence>
<comment type="similarity">
    <text evidence="1 6">Belongs to the class I-like SAM-binding methyltransferase superfamily. RsmB/NOP family.</text>
</comment>
<keyword evidence="5 6" id="KW-0694">RNA-binding</keyword>
<dbReference type="AlphaFoldDB" id="A0AAW0MLX7"/>
<evidence type="ECO:0000259" key="7">
    <source>
        <dbReference type="PROSITE" id="PS51686"/>
    </source>
</evidence>
<dbReference type="GO" id="GO:0003723">
    <property type="term" value="F:RNA binding"/>
    <property type="evidence" value="ECO:0007669"/>
    <property type="project" value="UniProtKB-UniRule"/>
</dbReference>
<organism evidence="8 9">
    <name type="scientific">Mugilogobius chulae</name>
    <name type="common">yellowstripe goby</name>
    <dbReference type="NCBI Taxonomy" id="88201"/>
    <lineage>
        <taxon>Eukaryota</taxon>
        <taxon>Metazoa</taxon>
        <taxon>Chordata</taxon>
        <taxon>Craniata</taxon>
        <taxon>Vertebrata</taxon>
        <taxon>Euteleostomi</taxon>
        <taxon>Actinopterygii</taxon>
        <taxon>Neopterygii</taxon>
        <taxon>Teleostei</taxon>
        <taxon>Neoteleostei</taxon>
        <taxon>Acanthomorphata</taxon>
        <taxon>Gobiaria</taxon>
        <taxon>Gobiiformes</taxon>
        <taxon>Gobioidei</taxon>
        <taxon>Gobiidae</taxon>
        <taxon>Gobionellinae</taxon>
        <taxon>Mugilogobius</taxon>
    </lineage>
</organism>
<dbReference type="Proteomes" id="UP001460270">
    <property type="component" value="Unassembled WGS sequence"/>
</dbReference>
<feature type="binding site" evidence="6">
    <location>
        <position position="277"/>
    </location>
    <ligand>
        <name>S-adenosyl-L-methionine</name>
        <dbReference type="ChEBI" id="CHEBI:59789"/>
    </ligand>
</feature>
<dbReference type="InterPro" id="IPR049560">
    <property type="entry name" value="MeTrfase_RsmB-F_NOP2_cat"/>
</dbReference>
<dbReference type="CDD" id="cd21150">
    <property type="entry name" value="PUA_NSun6-like"/>
    <property type="match status" value="1"/>
</dbReference>
<keyword evidence="9" id="KW-1185">Reference proteome</keyword>
<sequence length="387" mass="42710">MPVFPRISLRHDVTEYLRTVFLNKELLTVVNHHEAEQHFERLLSCLSHPPSHTCVRVSTHLASLEEIRQRLKQELTKHLCASSAEVSMEIFPHPNIPDVLLLPVDGPRPVQPLQFEVVVGAHPKFMKAGDNVSVFSDIDGKCTRGATSFHGQKVFVGNGVAEMDRSAIFSTNELTKGIAVRMTDPLYQSPCFDGVLPSLAFLQNLPSVVVGHVLGPCSGERVLDMCAAPGGKTCHIASLMKDQGEVVALDKIRNKIDRIRQNAHMLRLESIKVFCFDSVKAVSSDTEKLSETEGPPFPPESFDRVLLDAPCSGLGQRPNMACTWSLKEICSYQPLQRKLIHSAVSLLKKGGVLVYSTCTVTLAENEEQVAWALKTFPCLTLVPQQPT</sequence>
<evidence type="ECO:0000256" key="1">
    <source>
        <dbReference type="ARBA" id="ARBA00007494"/>
    </source>
</evidence>
<dbReference type="PROSITE" id="PS01153">
    <property type="entry name" value="NOL1_NOP2_SUN"/>
    <property type="match status" value="1"/>
</dbReference>
<feature type="binding site" evidence="6">
    <location>
        <begin position="226"/>
        <end position="232"/>
    </location>
    <ligand>
        <name>S-adenosyl-L-methionine</name>
        <dbReference type="ChEBI" id="CHEBI:59789"/>
    </ligand>
</feature>
<evidence type="ECO:0000313" key="8">
    <source>
        <dbReference type="EMBL" id="KAK7881748.1"/>
    </source>
</evidence>
<evidence type="ECO:0000256" key="6">
    <source>
        <dbReference type="PROSITE-ProRule" id="PRU01023"/>
    </source>
</evidence>
<dbReference type="InterPro" id="IPR001678">
    <property type="entry name" value="MeTrfase_RsmB-F_NOP2_dom"/>
</dbReference>
<name>A0AAW0MLX7_9GOBI</name>
<dbReference type="Pfam" id="PF01189">
    <property type="entry name" value="Methyltr_RsmB-F"/>
    <property type="match status" value="1"/>
</dbReference>
<reference evidence="9" key="1">
    <citation type="submission" date="2024-04" db="EMBL/GenBank/DDBJ databases">
        <title>Salinicola lusitanus LLJ914,a marine bacterium isolated from the Okinawa Trough.</title>
        <authorList>
            <person name="Li J."/>
        </authorList>
    </citation>
    <scope>NUCLEOTIDE SEQUENCE [LARGE SCALE GENOMIC DNA]</scope>
</reference>
<dbReference type="PRINTS" id="PR02008">
    <property type="entry name" value="RCMTFAMILY"/>
</dbReference>
<dbReference type="PROSITE" id="PS51686">
    <property type="entry name" value="SAM_MT_RSMB_NOP"/>
    <property type="match status" value="1"/>
</dbReference>
<proteinExistence type="inferred from homology"/>
<protein>
    <recommendedName>
        <fullName evidence="7">SAM-dependent MTase RsmB/NOP-type domain-containing protein</fullName>
    </recommendedName>
</protein>
<evidence type="ECO:0000256" key="5">
    <source>
        <dbReference type="ARBA" id="ARBA00022884"/>
    </source>
</evidence>
<dbReference type="PANTHER" id="PTHR22807">
    <property type="entry name" value="NOP2 YEAST -RELATED NOL1/NOP2/FMU SUN DOMAIN-CONTAINING"/>
    <property type="match status" value="1"/>
</dbReference>
<dbReference type="InterPro" id="IPR023267">
    <property type="entry name" value="RCMT"/>
</dbReference>
<keyword evidence="2 6" id="KW-0489">Methyltransferase</keyword>
<dbReference type="InterPro" id="IPR018314">
    <property type="entry name" value="RsmB/NOL1/NOP2-like_CS"/>
</dbReference>
<feature type="binding site" evidence="6">
    <location>
        <position position="250"/>
    </location>
    <ligand>
        <name>S-adenosyl-L-methionine</name>
        <dbReference type="ChEBI" id="CHEBI:59789"/>
    </ligand>
</feature>
<comment type="caution">
    <text evidence="8">The sequence shown here is derived from an EMBL/GenBank/DDBJ whole genome shotgun (WGS) entry which is preliminary data.</text>
</comment>
<accession>A0AAW0MLX7</accession>
<keyword evidence="4 6" id="KW-0949">S-adenosyl-L-methionine</keyword>